<evidence type="ECO:0000256" key="1">
    <source>
        <dbReference type="SAM" id="SignalP"/>
    </source>
</evidence>
<name>A0A4Y7PRJ8_9AGAM</name>
<gene>
    <name evidence="2" type="ORF">BD410DRAFT_581892</name>
</gene>
<keyword evidence="1" id="KW-0732">Signal</keyword>
<keyword evidence="3" id="KW-1185">Reference proteome</keyword>
<protein>
    <submittedName>
        <fullName evidence="2">Uncharacterized protein</fullName>
    </submittedName>
</protein>
<accession>A0A4Y7PRJ8</accession>
<organism evidence="2 3">
    <name type="scientific">Rickenella mellea</name>
    <dbReference type="NCBI Taxonomy" id="50990"/>
    <lineage>
        <taxon>Eukaryota</taxon>
        <taxon>Fungi</taxon>
        <taxon>Dikarya</taxon>
        <taxon>Basidiomycota</taxon>
        <taxon>Agaricomycotina</taxon>
        <taxon>Agaricomycetes</taxon>
        <taxon>Hymenochaetales</taxon>
        <taxon>Rickenellaceae</taxon>
        <taxon>Rickenella</taxon>
    </lineage>
</organism>
<evidence type="ECO:0000313" key="2">
    <source>
        <dbReference type="EMBL" id="TDL17199.1"/>
    </source>
</evidence>
<proteinExistence type="predicted"/>
<dbReference type="Proteomes" id="UP000294933">
    <property type="component" value="Unassembled WGS sequence"/>
</dbReference>
<sequence>MRLYLIAAALSTIAVQHVAAYTGFTIWHSEVVNPFDGSVIDTYSAARFGCDTSCSALFNSGAQSVTNPFGSIPGNPADVQEMDLDNLCNGPPLHLIRNGAGANVYRRDTGQQVGWCNPASAHVGCFGLGATSFDAVWNCDSYICQC</sequence>
<reference evidence="2 3" key="1">
    <citation type="submission" date="2018-06" db="EMBL/GenBank/DDBJ databases">
        <title>A transcriptomic atlas of mushroom development highlights an independent origin of complex multicellularity.</title>
        <authorList>
            <consortium name="DOE Joint Genome Institute"/>
            <person name="Krizsan K."/>
            <person name="Almasi E."/>
            <person name="Merenyi Z."/>
            <person name="Sahu N."/>
            <person name="Viragh M."/>
            <person name="Koszo T."/>
            <person name="Mondo S."/>
            <person name="Kiss B."/>
            <person name="Balint B."/>
            <person name="Kues U."/>
            <person name="Barry K."/>
            <person name="Hegedus J.C."/>
            <person name="Henrissat B."/>
            <person name="Johnson J."/>
            <person name="Lipzen A."/>
            <person name="Ohm R."/>
            <person name="Nagy I."/>
            <person name="Pangilinan J."/>
            <person name="Yan J."/>
            <person name="Xiong Y."/>
            <person name="Grigoriev I.V."/>
            <person name="Hibbett D.S."/>
            <person name="Nagy L.G."/>
        </authorList>
    </citation>
    <scope>NUCLEOTIDE SEQUENCE [LARGE SCALE GENOMIC DNA]</scope>
    <source>
        <strain evidence="2 3">SZMC22713</strain>
    </source>
</reference>
<dbReference type="VEuPathDB" id="FungiDB:BD410DRAFT_581892"/>
<evidence type="ECO:0000313" key="3">
    <source>
        <dbReference type="Proteomes" id="UP000294933"/>
    </source>
</evidence>
<dbReference type="EMBL" id="ML170226">
    <property type="protein sequence ID" value="TDL17199.1"/>
    <property type="molecule type" value="Genomic_DNA"/>
</dbReference>
<dbReference type="AlphaFoldDB" id="A0A4Y7PRJ8"/>
<dbReference type="OrthoDB" id="10365439at2759"/>
<feature type="chain" id="PRO_5021397503" evidence="1">
    <location>
        <begin position="21"/>
        <end position="146"/>
    </location>
</feature>
<feature type="signal peptide" evidence="1">
    <location>
        <begin position="1"/>
        <end position="20"/>
    </location>
</feature>